<dbReference type="Gene3D" id="1.25.40.10">
    <property type="entry name" value="Tetratricopeptide repeat domain"/>
    <property type="match status" value="1"/>
</dbReference>
<sequence>MLGASYVAMKENELASESYRNVLQSFELSMKEFTSPWLAAFMASSHITLHHSNQTIDTLEPLMNKEYSDNDVYEKMRLLHVGHVCLERQKFVDALNHWDEAVEIASYMPTSLMKILNGVMYMQMTVAYFRLNSISNALSIMESTKQCLESNYPSTHRLFAIFDFTCAYYLIQNGRPSQAIPCLKKALENPSFSNDKDFLSIVYTPLVMGYIYIGDLNCAEEYYYEAIPYISLNNLSSLIPHLLDLILDLKRIALNGNPNYTSQYIRAAMLFSQRLLSAIVLNSITPSESIDEQTCTTDELIVFANYYRHRQDYVHAEKYYMMALDKTTEID</sequence>
<dbReference type="AlphaFoldDB" id="A0A815CBA9"/>
<dbReference type="Proteomes" id="UP000663870">
    <property type="component" value="Unassembled WGS sequence"/>
</dbReference>
<dbReference type="InterPro" id="IPR011990">
    <property type="entry name" value="TPR-like_helical_dom_sf"/>
</dbReference>
<dbReference type="SUPFAM" id="SSF48452">
    <property type="entry name" value="TPR-like"/>
    <property type="match status" value="1"/>
</dbReference>
<proteinExistence type="predicted"/>
<evidence type="ECO:0000313" key="3">
    <source>
        <dbReference type="Proteomes" id="UP000663870"/>
    </source>
</evidence>
<dbReference type="EMBL" id="CAJNOH010000614">
    <property type="protein sequence ID" value="CAF1088498.1"/>
    <property type="molecule type" value="Genomic_DNA"/>
</dbReference>
<gene>
    <name evidence="2" type="ORF">JXQ802_LOCUS28470</name>
    <name evidence="1" type="ORF">PYM288_LOCUS19051</name>
</gene>
<dbReference type="EMBL" id="CAJNOL010001072">
    <property type="protein sequence ID" value="CAF1280539.1"/>
    <property type="molecule type" value="Genomic_DNA"/>
</dbReference>
<keyword evidence="3" id="KW-1185">Reference proteome</keyword>
<accession>A0A815CBA9</accession>
<dbReference type="Proteomes" id="UP000663854">
    <property type="component" value="Unassembled WGS sequence"/>
</dbReference>
<name>A0A815CBA9_9BILA</name>
<protein>
    <submittedName>
        <fullName evidence="2">Uncharacterized protein</fullName>
    </submittedName>
</protein>
<evidence type="ECO:0000313" key="1">
    <source>
        <dbReference type="EMBL" id="CAF1088498.1"/>
    </source>
</evidence>
<comment type="caution">
    <text evidence="2">The sequence shown here is derived from an EMBL/GenBank/DDBJ whole genome shotgun (WGS) entry which is preliminary data.</text>
</comment>
<evidence type="ECO:0000313" key="2">
    <source>
        <dbReference type="EMBL" id="CAF1280539.1"/>
    </source>
</evidence>
<reference evidence="2" key="1">
    <citation type="submission" date="2021-02" db="EMBL/GenBank/DDBJ databases">
        <authorList>
            <person name="Nowell W R."/>
        </authorList>
    </citation>
    <scope>NUCLEOTIDE SEQUENCE</scope>
</reference>
<organism evidence="2 3">
    <name type="scientific">Rotaria sordida</name>
    <dbReference type="NCBI Taxonomy" id="392033"/>
    <lineage>
        <taxon>Eukaryota</taxon>
        <taxon>Metazoa</taxon>
        <taxon>Spiralia</taxon>
        <taxon>Gnathifera</taxon>
        <taxon>Rotifera</taxon>
        <taxon>Eurotatoria</taxon>
        <taxon>Bdelloidea</taxon>
        <taxon>Philodinida</taxon>
        <taxon>Philodinidae</taxon>
        <taxon>Rotaria</taxon>
    </lineage>
</organism>